<dbReference type="Pfam" id="PF17147">
    <property type="entry name" value="PFOR_II"/>
    <property type="match status" value="1"/>
</dbReference>
<dbReference type="Gene3D" id="3.40.50.970">
    <property type="match status" value="1"/>
</dbReference>
<feature type="domain" description="Pyruvate flavodoxin/ferredoxin oxidoreductase pyrimidine binding" evidence="2">
    <location>
        <begin position="14"/>
        <end position="185"/>
    </location>
</feature>
<keyword evidence="1" id="KW-0560">Oxidoreductase</keyword>
<evidence type="ECO:0000259" key="3">
    <source>
        <dbReference type="Pfam" id="PF17147"/>
    </source>
</evidence>
<sequence length="360" mass="39308">MAKILMKGNEAIGEAAIRAGCLNYFGYPITPQSEIAEYLSRRMPEVNGMFLQAESEVAASYMIFGAAAAGERVFTTSSSPGISLMSEGISYVAAAQCPAVYVNIMRGGPGLGGILPSQGDYFQATKGGGHGDYHLLVMAPNSVQESVEMVMKAFPLAEKYRNPVIILGDGLIGQMMEPVEFPDHLVSEPNDKHSWATTGMATRNANTPNLVKSLFLVGNSLEENNRCLKAKYEQMRKEEIMVADYNIDTDYQALIVSYGTMSRVCRTAIDILKNEGIEVGMIRPQTLFPFPENAVRQAAWKPSCRVVTSMELSMGQMVEDVERVVQGKRPVTWFGVSGGIVSAPEEIVAEMKRVLQAHKS</sequence>
<proteinExistence type="predicted"/>
<evidence type="ECO:0000313" key="5">
    <source>
        <dbReference type="Proteomes" id="UP000189670"/>
    </source>
</evidence>
<dbReference type="PANTHER" id="PTHR43088:SF1">
    <property type="entry name" value="SUBUNIT OF PYRUVATE:FLAVODOXIN OXIDOREDUCTASE"/>
    <property type="match status" value="1"/>
</dbReference>
<dbReference type="InterPro" id="IPR033412">
    <property type="entry name" value="PFOR_II"/>
</dbReference>
<organism evidence="4 5">
    <name type="scientific">Candidatus Magnetoglobus multicellularis str. Araruama</name>
    <dbReference type="NCBI Taxonomy" id="890399"/>
    <lineage>
        <taxon>Bacteria</taxon>
        <taxon>Pseudomonadati</taxon>
        <taxon>Thermodesulfobacteriota</taxon>
        <taxon>Desulfobacteria</taxon>
        <taxon>Desulfobacterales</taxon>
        <taxon>Desulfobacteraceae</taxon>
        <taxon>Candidatus Magnetoglobus</taxon>
    </lineage>
</organism>
<dbReference type="InterPro" id="IPR002880">
    <property type="entry name" value="Pyrv_Fd/Flavodoxin_OxRdtase_N"/>
</dbReference>
<dbReference type="InterPro" id="IPR029061">
    <property type="entry name" value="THDP-binding"/>
</dbReference>
<dbReference type="PANTHER" id="PTHR43088">
    <property type="entry name" value="SUBUNIT OF PYRUVATE:FLAVODOXIN OXIDOREDUCTASE-RELATED"/>
    <property type="match status" value="1"/>
</dbReference>
<dbReference type="InterPro" id="IPR052368">
    <property type="entry name" value="2-oxoacid_oxidoreductase"/>
</dbReference>
<reference evidence="5" key="1">
    <citation type="submission" date="2012-11" db="EMBL/GenBank/DDBJ databases">
        <authorList>
            <person name="Lucero-Rivera Y.E."/>
            <person name="Tovar-Ramirez D."/>
        </authorList>
    </citation>
    <scope>NUCLEOTIDE SEQUENCE [LARGE SCALE GENOMIC DNA]</scope>
    <source>
        <strain evidence="5">Araruama</strain>
    </source>
</reference>
<gene>
    <name evidence="4" type="ORF">OMM_01750</name>
</gene>
<dbReference type="AlphaFoldDB" id="A0A1V1PC14"/>
<dbReference type="SUPFAM" id="SSF52518">
    <property type="entry name" value="Thiamin diphosphate-binding fold (THDP-binding)"/>
    <property type="match status" value="1"/>
</dbReference>
<comment type="caution">
    <text evidence="4">The sequence shown here is derived from an EMBL/GenBank/DDBJ whole genome shotgun (WGS) entry which is preliminary data.</text>
</comment>
<dbReference type="EMBL" id="ATBP01000150">
    <property type="protein sequence ID" value="ETR72417.1"/>
    <property type="molecule type" value="Genomic_DNA"/>
</dbReference>
<evidence type="ECO:0000256" key="1">
    <source>
        <dbReference type="ARBA" id="ARBA00023002"/>
    </source>
</evidence>
<dbReference type="Proteomes" id="UP000189670">
    <property type="component" value="Unassembled WGS sequence"/>
</dbReference>
<dbReference type="Gene3D" id="3.40.50.920">
    <property type="match status" value="1"/>
</dbReference>
<dbReference type="SUPFAM" id="SSF52922">
    <property type="entry name" value="TK C-terminal domain-like"/>
    <property type="match status" value="1"/>
</dbReference>
<dbReference type="InterPro" id="IPR009014">
    <property type="entry name" value="Transketo_C/PFOR_II"/>
</dbReference>
<name>A0A1V1PC14_9BACT</name>
<protein>
    <submittedName>
        <fullName evidence="4">2-oxoglutarate ferredoxin oxidoreductase subunit alpha</fullName>
    </submittedName>
</protein>
<accession>A0A1V1PC14</accession>
<evidence type="ECO:0000313" key="4">
    <source>
        <dbReference type="EMBL" id="ETR72417.1"/>
    </source>
</evidence>
<dbReference type="GO" id="GO:0016491">
    <property type="term" value="F:oxidoreductase activity"/>
    <property type="evidence" value="ECO:0007669"/>
    <property type="project" value="UniProtKB-KW"/>
</dbReference>
<evidence type="ECO:0000259" key="2">
    <source>
        <dbReference type="Pfam" id="PF01855"/>
    </source>
</evidence>
<dbReference type="Pfam" id="PF01855">
    <property type="entry name" value="POR_N"/>
    <property type="match status" value="1"/>
</dbReference>
<feature type="domain" description="Pyruvate:ferredoxin oxidoreductase core" evidence="3">
    <location>
        <begin position="253"/>
        <end position="347"/>
    </location>
</feature>
<dbReference type="CDD" id="cd07034">
    <property type="entry name" value="TPP_PYR_PFOR_IOR-alpha_like"/>
    <property type="match status" value="1"/>
</dbReference>
<dbReference type="NCBIfam" id="NF005507">
    <property type="entry name" value="PRK07119.1"/>
    <property type="match status" value="1"/>
</dbReference>